<keyword evidence="5 8" id="KW-0418">Kinase</keyword>
<comment type="caution">
    <text evidence="12">The sequence shown here is derived from an EMBL/GenBank/DDBJ whole genome shotgun (WGS) entry which is preliminary data.</text>
</comment>
<keyword evidence="3 8" id="KW-0808">Transferase</keyword>
<evidence type="ECO:0000256" key="6">
    <source>
        <dbReference type="ARBA" id="ARBA00022840"/>
    </source>
</evidence>
<evidence type="ECO:0000256" key="5">
    <source>
        <dbReference type="ARBA" id="ARBA00022777"/>
    </source>
</evidence>
<dbReference type="InterPro" id="IPR000577">
    <property type="entry name" value="Carb_kinase_FGGY"/>
</dbReference>
<dbReference type="InterPro" id="IPR018484">
    <property type="entry name" value="FGGY_N"/>
</dbReference>
<dbReference type="InterPro" id="IPR018483">
    <property type="entry name" value="Carb_kinase_FGGY_CS"/>
</dbReference>
<evidence type="ECO:0000256" key="8">
    <source>
        <dbReference type="RuleBase" id="RU003733"/>
    </source>
</evidence>
<dbReference type="Pfam" id="PF02782">
    <property type="entry name" value="FGGY_C"/>
    <property type="match status" value="1"/>
</dbReference>
<dbReference type="InterPro" id="IPR006000">
    <property type="entry name" value="Xylulokinase"/>
</dbReference>
<dbReference type="Pfam" id="PF00370">
    <property type="entry name" value="FGGY_N"/>
    <property type="match status" value="1"/>
</dbReference>
<dbReference type="PROSITE" id="PS00445">
    <property type="entry name" value="FGGY_KINASES_2"/>
    <property type="match status" value="1"/>
</dbReference>
<organism evidence="12 13">
    <name type="scientific">Brenneria populi</name>
    <dbReference type="NCBI Taxonomy" id="1505588"/>
    <lineage>
        <taxon>Bacteria</taxon>
        <taxon>Pseudomonadati</taxon>
        <taxon>Pseudomonadota</taxon>
        <taxon>Gammaproteobacteria</taxon>
        <taxon>Enterobacterales</taxon>
        <taxon>Pectobacteriaceae</taxon>
        <taxon>Brenneria</taxon>
    </lineage>
</organism>
<evidence type="ECO:0000259" key="11">
    <source>
        <dbReference type="Pfam" id="PF02782"/>
    </source>
</evidence>
<dbReference type="PANTHER" id="PTHR43095:SF5">
    <property type="entry name" value="XYLULOSE KINASE"/>
    <property type="match status" value="1"/>
</dbReference>
<comment type="catalytic activity">
    <reaction evidence="9">
        <text>D-xylulose + ATP = D-xylulose 5-phosphate + ADP + H(+)</text>
        <dbReference type="Rhea" id="RHEA:10964"/>
        <dbReference type="ChEBI" id="CHEBI:15378"/>
        <dbReference type="ChEBI" id="CHEBI:17140"/>
        <dbReference type="ChEBI" id="CHEBI:30616"/>
        <dbReference type="ChEBI" id="CHEBI:57737"/>
        <dbReference type="ChEBI" id="CHEBI:456216"/>
        <dbReference type="EC" id="2.7.1.17"/>
    </reaction>
</comment>
<dbReference type="InterPro" id="IPR050406">
    <property type="entry name" value="FGGY_Carb_Kinase"/>
</dbReference>
<dbReference type="SUPFAM" id="SSF53067">
    <property type="entry name" value="Actin-like ATPase domain"/>
    <property type="match status" value="2"/>
</dbReference>
<gene>
    <name evidence="9 12" type="primary">xylB</name>
    <name evidence="12" type="ORF">VSX58_01795</name>
</gene>
<dbReference type="Gene3D" id="3.30.420.40">
    <property type="match status" value="2"/>
</dbReference>
<evidence type="ECO:0000256" key="7">
    <source>
        <dbReference type="ARBA" id="ARBA00023277"/>
    </source>
</evidence>
<keyword evidence="6 9" id="KW-0067">ATP-binding</keyword>
<proteinExistence type="inferred from homology"/>
<dbReference type="InterPro" id="IPR018485">
    <property type="entry name" value="FGGY_C"/>
</dbReference>
<dbReference type="GO" id="GO:0004856">
    <property type="term" value="F:D-xylulokinase activity"/>
    <property type="evidence" value="ECO:0007669"/>
    <property type="project" value="UniProtKB-EC"/>
</dbReference>
<name>A0ABU6JM12_9GAMM</name>
<reference evidence="12 13" key="1">
    <citation type="journal article" date="2017" name="Int. J. Syst. Evol. Microbiol.">
        <title>Brenneria populi subsp. brevivirga subsp. nov. isolated from symptomatic bark of Populus x euramericana canker, and description of Brenneria populi subsp. populi subsp. nov.</title>
        <authorList>
            <person name="Zheng M.H."/>
            <person name="Piao C.G."/>
            <person name="Xue H."/>
            <person name="Guo M.W."/>
            <person name="Li Y."/>
        </authorList>
    </citation>
    <scope>NUCLEOTIDE SEQUENCE [LARGE SCALE GENOMIC DNA]</scope>
    <source>
        <strain evidence="12 13">D9-5</strain>
    </source>
</reference>
<dbReference type="NCBIfam" id="TIGR01312">
    <property type="entry name" value="XylB"/>
    <property type="match status" value="1"/>
</dbReference>
<evidence type="ECO:0000256" key="1">
    <source>
        <dbReference type="ARBA" id="ARBA00009156"/>
    </source>
</evidence>
<dbReference type="PANTHER" id="PTHR43095">
    <property type="entry name" value="SUGAR KINASE"/>
    <property type="match status" value="1"/>
</dbReference>
<feature type="domain" description="Carbohydrate kinase FGGY N-terminal" evidence="10">
    <location>
        <begin position="59"/>
        <end position="308"/>
    </location>
</feature>
<accession>A0ABU6JM12</accession>
<dbReference type="RefSeq" id="WP_327616547.1">
    <property type="nucleotide sequence ID" value="NZ_JAYWTM010000001.1"/>
</dbReference>
<evidence type="ECO:0000313" key="12">
    <source>
        <dbReference type="EMBL" id="MEC5341346.1"/>
    </source>
</evidence>
<dbReference type="EMBL" id="JAYWTM010000001">
    <property type="protein sequence ID" value="MEC5341346.1"/>
    <property type="molecule type" value="Genomic_DNA"/>
</dbReference>
<dbReference type="CDD" id="cd07809">
    <property type="entry name" value="ASKHA_NBD_FGGY_BaXK-like"/>
    <property type="match status" value="1"/>
</dbReference>
<evidence type="ECO:0000259" key="10">
    <source>
        <dbReference type="Pfam" id="PF00370"/>
    </source>
</evidence>
<dbReference type="EC" id="2.7.1.17" evidence="9"/>
<comment type="similarity">
    <text evidence="1 8">Belongs to the FGGY kinase family.</text>
</comment>
<evidence type="ECO:0000256" key="2">
    <source>
        <dbReference type="ARBA" id="ARBA00022629"/>
    </source>
</evidence>
<evidence type="ECO:0000256" key="4">
    <source>
        <dbReference type="ARBA" id="ARBA00022741"/>
    </source>
</evidence>
<dbReference type="Proteomes" id="UP001309705">
    <property type="component" value="Unassembled WGS sequence"/>
</dbReference>
<sequence length="562" mass="62645">MSYHHISHVIFDDTCPVKYYYNSTFFASCDKRSLIKKRYFYNKCSYQSLPLILPAGGFMFLGIDCGTQGTKVLLWNEKTQKVMTASYNVHKLISHRHSQKEQNPHDWLDALQAGIKDVLARAHISPKEVNGIGVSGQQHGLVILDKNDVVIRPAKLWCDTECESQLQHYLHKYEETYQKKLSDVLGIQIPVAFTLGKLLWIKENERFNFNKIAKILLPHEYINFFLTGQYCAEPGDASGTGYFDTVQKTWCKSAVDLIEPSLYPKLPRIIQSHQPHGYLSEKAARLLGLNKGIVVSSGGGDNMMSAIGTGNIAEGQLTMSLGTSGTLSTCQKKQIDSNKHRDINTFCSSSGSWLPLVSTMNVTNAINSFRQLMDISFVDFENYLKASVPGAEGLSSFPWLNGARLPNLPGITGSLTGMTMVNFTKPHLLRAVVEGVTFNLCRGIDIFNKCNLRFDRINLIGGGSNSPTWCQMIADITGINVAKPLIPDAAALGAAIQAHWCFCVSINDEPNELEYCIPDFLKTTSTSIIIIEPNSRANDIYKDIYDAYHAAVDKIKIDYLNR</sequence>
<keyword evidence="13" id="KW-1185">Reference proteome</keyword>
<keyword evidence="4 9" id="KW-0547">Nucleotide-binding</keyword>
<keyword evidence="2 9" id="KW-0859">Xylose metabolism</keyword>
<evidence type="ECO:0000256" key="3">
    <source>
        <dbReference type="ARBA" id="ARBA00022679"/>
    </source>
</evidence>
<keyword evidence="7 9" id="KW-0119">Carbohydrate metabolism</keyword>
<evidence type="ECO:0000313" key="13">
    <source>
        <dbReference type="Proteomes" id="UP001309705"/>
    </source>
</evidence>
<protein>
    <recommendedName>
        <fullName evidence="9">Xylulose kinase</fullName>
        <shortName evidence="9">Xylulokinase</shortName>
        <ecNumber evidence="9">2.7.1.17</ecNumber>
    </recommendedName>
</protein>
<dbReference type="PIRSF" id="PIRSF000538">
    <property type="entry name" value="GlpK"/>
    <property type="match status" value="1"/>
</dbReference>
<dbReference type="InterPro" id="IPR043129">
    <property type="entry name" value="ATPase_NBD"/>
</dbReference>
<feature type="domain" description="Carbohydrate kinase FGGY C-terminal" evidence="11">
    <location>
        <begin position="319"/>
        <end position="499"/>
    </location>
</feature>
<evidence type="ECO:0000256" key="9">
    <source>
        <dbReference type="RuleBase" id="RU364073"/>
    </source>
</evidence>